<dbReference type="AlphaFoldDB" id="A0A0G4GLJ9"/>
<dbReference type="VEuPathDB" id="CryptoDB:Cvel_22433"/>
<protein>
    <submittedName>
        <fullName evidence="2">Uncharacterized protein</fullName>
    </submittedName>
</protein>
<proteinExistence type="predicted"/>
<evidence type="ECO:0000256" key="1">
    <source>
        <dbReference type="SAM" id="SignalP"/>
    </source>
</evidence>
<feature type="signal peptide" evidence="1">
    <location>
        <begin position="1"/>
        <end position="17"/>
    </location>
</feature>
<gene>
    <name evidence="2" type="ORF">Cvel_22433</name>
</gene>
<organism evidence="2">
    <name type="scientific">Chromera velia CCMP2878</name>
    <dbReference type="NCBI Taxonomy" id="1169474"/>
    <lineage>
        <taxon>Eukaryota</taxon>
        <taxon>Sar</taxon>
        <taxon>Alveolata</taxon>
        <taxon>Colpodellida</taxon>
        <taxon>Chromeraceae</taxon>
        <taxon>Chromera</taxon>
    </lineage>
</organism>
<feature type="chain" id="PRO_5005190189" evidence="1">
    <location>
        <begin position="18"/>
        <end position="295"/>
    </location>
</feature>
<keyword evidence="1" id="KW-0732">Signal</keyword>
<evidence type="ECO:0000313" key="2">
    <source>
        <dbReference type="EMBL" id="CEM30992.1"/>
    </source>
</evidence>
<sequence>MIWRSLAFLSSAVLSTAFTPSLLLRTPTRVTSLSAVDQSEMSPDMIEREAINAAQRGAFALSSNAGETGMKFDPATNTLTYKGTMALDKDELMEKTQDALWLLYSKKLQQLKRAQVLQHALKTGDYSATARLALRTETDPKTIDSEAFDPEAGMQVDWVPGKDDKQKLIEEWWQRERNIQTLFDSIENPGALDGEDKRDEGRKAAAEMIKEYRKSKDVINASKDRNLGIRTSGKRGFLVKGLGHRNYMHAPPLSLAFMMNATATLDCLLSAPSLLPQALSLDGTVFPRRVRRLWD</sequence>
<accession>A0A0G4GLJ9</accession>
<name>A0A0G4GLJ9_9ALVE</name>
<dbReference type="EMBL" id="CDMZ01001330">
    <property type="protein sequence ID" value="CEM30992.1"/>
    <property type="molecule type" value="Genomic_DNA"/>
</dbReference>
<reference evidence="2" key="1">
    <citation type="submission" date="2014-11" db="EMBL/GenBank/DDBJ databases">
        <authorList>
            <person name="Otto D Thomas"/>
            <person name="Naeem Raeece"/>
        </authorList>
    </citation>
    <scope>NUCLEOTIDE SEQUENCE</scope>
</reference>